<gene>
    <name evidence="2" type="ORF">AAU01_23330</name>
</gene>
<feature type="compositionally biased region" description="Low complexity" evidence="1">
    <location>
        <begin position="131"/>
        <end position="141"/>
    </location>
</feature>
<sequence>MSGARTGHNRITHNALRKTVETVAAQAFNVGPGNVAVSLEDDGGKLGISVSVALPLPPLLGMPYSDMAPVEARPGEGTVFAMARQARADIVAQGAELTGLEIGRVDIRLHGDKNSGAKNSGDKNSGGKNTGRGSNNSGSRNNLRERRVR</sequence>
<keyword evidence="3" id="KW-1185">Reference proteome</keyword>
<evidence type="ECO:0000256" key="1">
    <source>
        <dbReference type="SAM" id="MobiDB-lite"/>
    </source>
</evidence>
<proteinExistence type="predicted"/>
<organism evidence="2 3">
    <name type="scientific">Paenarthrobacter aurescens</name>
    <name type="common">Arthrobacter aurescens</name>
    <dbReference type="NCBI Taxonomy" id="43663"/>
    <lineage>
        <taxon>Bacteria</taxon>
        <taxon>Bacillati</taxon>
        <taxon>Actinomycetota</taxon>
        <taxon>Actinomycetes</taxon>
        <taxon>Micrococcales</taxon>
        <taxon>Micrococcaceae</taxon>
        <taxon>Paenarthrobacter</taxon>
    </lineage>
</organism>
<dbReference type="AlphaFoldDB" id="A0A4Y3NKH3"/>
<comment type="caution">
    <text evidence="2">The sequence shown here is derived from an EMBL/GenBank/DDBJ whole genome shotgun (WGS) entry which is preliminary data.</text>
</comment>
<name>A0A4Y3NKH3_PAEAU</name>
<feature type="region of interest" description="Disordered" evidence="1">
    <location>
        <begin position="108"/>
        <end position="149"/>
    </location>
</feature>
<dbReference type="EMBL" id="BJMD01000013">
    <property type="protein sequence ID" value="GEB19578.1"/>
    <property type="molecule type" value="Genomic_DNA"/>
</dbReference>
<accession>A0A4Y3NKH3</accession>
<reference evidence="2 3" key="1">
    <citation type="submission" date="2019-06" db="EMBL/GenBank/DDBJ databases">
        <title>Whole genome shotgun sequence of Paenarthrobacter aurescens NBRC 12136.</title>
        <authorList>
            <person name="Hosoyama A."/>
            <person name="Uohara A."/>
            <person name="Ohji S."/>
            <person name="Ichikawa N."/>
        </authorList>
    </citation>
    <scope>NUCLEOTIDE SEQUENCE [LARGE SCALE GENOMIC DNA]</scope>
    <source>
        <strain evidence="2 3">NBRC 12136</strain>
    </source>
</reference>
<protein>
    <submittedName>
        <fullName evidence="2">Uncharacterized protein</fullName>
    </submittedName>
</protein>
<dbReference type="Proteomes" id="UP000317715">
    <property type="component" value="Unassembled WGS sequence"/>
</dbReference>
<evidence type="ECO:0000313" key="3">
    <source>
        <dbReference type="Proteomes" id="UP000317715"/>
    </source>
</evidence>
<evidence type="ECO:0000313" key="2">
    <source>
        <dbReference type="EMBL" id="GEB19578.1"/>
    </source>
</evidence>